<reference evidence="2 3" key="1">
    <citation type="journal article" date="2012" name="Genome Biol.">
        <title>Genome and low-iron response of an oceanic diatom adapted to chronic iron limitation.</title>
        <authorList>
            <person name="Lommer M."/>
            <person name="Specht M."/>
            <person name="Roy A.S."/>
            <person name="Kraemer L."/>
            <person name="Andreson R."/>
            <person name="Gutowska M.A."/>
            <person name="Wolf J."/>
            <person name="Bergner S.V."/>
            <person name="Schilhabel M.B."/>
            <person name="Klostermeier U.C."/>
            <person name="Beiko R.G."/>
            <person name="Rosenstiel P."/>
            <person name="Hippler M."/>
            <person name="Laroche J."/>
        </authorList>
    </citation>
    <scope>NUCLEOTIDE SEQUENCE [LARGE SCALE GENOMIC DNA]</scope>
    <source>
        <strain evidence="2 3">CCMP1005</strain>
    </source>
</reference>
<protein>
    <submittedName>
        <fullName evidence="2">Uncharacterized protein</fullName>
    </submittedName>
</protein>
<evidence type="ECO:0000256" key="1">
    <source>
        <dbReference type="SAM" id="MobiDB-lite"/>
    </source>
</evidence>
<feature type="region of interest" description="Disordered" evidence="1">
    <location>
        <begin position="83"/>
        <end position="102"/>
    </location>
</feature>
<organism evidence="2 3">
    <name type="scientific">Thalassiosira oceanica</name>
    <name type="common">Marine diatom</name>
    <dbReference type="NCBI Taxonomy" id="159749"/>
    <lineage>
        <taxon>Eukaryota</taxon>
        <taxon>Sar</taxon>
        <taxon>Stramenopiles</taxon>
        <taxon>Ochrophyta</taxon>
        <taxon>Bacillariophyta</taxon>
        <taxon>Coscinodiscophyceae</taxon>
        <taxon>Thalassiosirophycidae</taxon>
        <taxon>Thalassiosirales</taxon>
        <taxon>Thalassiosiraceae</taxon>
        <taxon>Thalassiosira</taxon>
    </lineage>
</organism>
<dbReference type="AlphaFoldDB" id="K0SA21"/>
<feature type="region of interest" description="Disordered" evidence="1">
    <location>
        <begin position="808"/>
        <end position="832"/>
    </location>
</feature>
<evidence type="ECO:0000313" key="3">
    <source>
        <dbReference type="Proteomes" id="UP000266841"/>
    </source>
</evidence>
<evidence type="ECO:0000313" key="2">
    <source>
        <dbReference type="EMBL" id="EJK57771.1"/>
    </source>
</evidence>
<feature type="region of interest" description="Disordered" evidence="1">
    <location>
        <begin position="319"/>
        <end position="342"/>
    </location>
</feature>
<sequence>MLRIPGHHHQLDRPPPGDWVFVRPTPTPASRQLASWQTRRSTARIVLSLTVLLSTLFALKYERSALTAETILQRRRLANSQRSIAAGEGGGHGRKVFIPPSMDGETRRRLSLNLGLGNCQWEAPEYEVPGTINFYKTLIAGFPGCEKRMTFIQMEALTGWPARDEWEFVFYGAANHPFIKSNYPHHEGFWSWGNRADQVVLVVQNIRRTMVEYHNILWDIAVGKASGYGSYDWGSDVVVYKNRPGLNSFLQWRDLRVIDEIHWYGWYIDYWMEGGLRRDIFTNKLTTEEAWPYLPPDPEPYPCATDPWHAHINEPNTCSNDGNYSTPPPSPSPSQEPTVSPTVKPPYVLNGADFCDDSTTLYNIVTFDLVADSSQCATVCTSSADAQVRFAGYTYSSSSSDQFCDCFFVGGLPTIASFTECTGLPGCYANATSTGSATDQSGDECYKSSLFPWDVQFESIGFGTCLSQNSNGVGLGATDLIEHQYLSSTSGDCELACKFISVEASDNLVAFSFGVDLESGLNSCKCHFEKGFLTSAIPGGGNCPDDVLSCEINGSGAGPITGTDNDANFECFRNYNFGVAATGNPTSPPTSPTPAVVASYDPNCELGKITNGCEPIEVISTDKLRDFSEGPAETERIANTLAGTAKAGISQFMIDQEAWECIWDEIIVSRQGGIVANDRPNWLLQDYHFSSEMLEAMLNELNRLIAKYETPDWTSKATAVRLVVLLKEQRVDIQSELDDVLSGARALTELDFLGPAEREHRSKIKAEGGTGLAEVTPQEKVKDFQFFNDLEVKAKTWMRKAFAAERQKEWKAAQQHEKQRRANRESYFRSVE</sequence>
<gene>
    <name evidence="2" type="ORF">THAOC_22153</name>
</gene>
<keyword evidence="3" id="KW-1185">Reference proteome</keyword>
<dbReference type="Proteomes" id="UP000266841">
    <property type="component" value="Unassembled WGS sequence"/>
</dbReference>
<dbReference type="EMBL" id="AGNL01027076">
    <property type="protein sequence ID" value="EJK57771.1"/>
    <property type="molecule type" value="Genomic_DNA"/>
</dbReference>
<name>K0SA21_THAOC</name>
<comment type="caution">
    <text evidence="2">The sequence shown here is derived from an EMBL/GenBank/DDBJ whole genome shotgun (WGS) entry which is preliminary data.</text>
</comment>
<proteinExistence type="predicted"/>
<accession>K0SA21</accession>